<dbReference type="InterPro" id="IPR005467">
    <property type="entry name" value="His_kinase_dom"/>
</dbReference>
<keyword evidence="6 11" id="KW-0418">Kinase</keyword>
<evidence type="ECO:0000256" key="9">
    <source>
        <dbReference type="SAM" id="Phobius"/>
    </source>
</evidence>
<evidence type="ECO:0000256" key="7">
    <source>
        <dbReference type="ARBA" id="ARBA00022840"/>
    </source>
</evidence>
<evidence type="ECO:0000256" key="4">
    <source>
        <dbReference type="ARBA" id="ARBA00022679"/>
    </source>
</evidence>
<evidence type="ECO:0000256" key="2">
    <source>
        <dbReference type="ARBA" id="ARBA00012438"/>
    </source>
</evidence>
<name>A0A1G8HEM4_9BACI</name>
<feature type="transmembrane region" description="Helical" evidence="9">
    <location>
        <begin position="12"/>
        <end position="29"/>
    </location>
</feature>
<dbReference type="Pfam" id="PF02518">
    <property type="entry name" value="HATPase_c"/>
    <property type="match status" value="1"/>
</dbReference>
<evidence type="ECO:0000259" key="10">
    <source>
        <dbReference type="PROSITE" id="PS50109"/>
    </source>
</evidence>
<protein>
    <recommendedName>
        <fullName evidence="2">histidine kinase</fullName>
        <ecNumber evidence="2">2.7.13.3</ecNumber>
    </recommendedName>
</protein>
<keyword evidence="9" id="KW-0812">Transmembrane</keyword>
<dbReference type="GO" id="GO:0004673">
    <property type="term" value="F:protein histidine kinase activity"/>
    <property type="evidence" value="ECO:0007669"/>
    <property type="project" value="UniProtKB-EC"/>
</dbReference>
<organism evidence="11 12">
    <name type="scientific">Alteribacillus bidgolensis</name>
    <dbReference type="NCBI Taxonomy" id="930129"/>
    <lineage>
        <taxon>Bacteria</taxon>
        <taxon>Bacillati</taxon>
        <taxon>Bacillota</taxon>
        <taxon>Bacilli</taxon>
        <taxon>Bacillales</taxon>
        <taxon>Bacillaceae</taxon>
        <taxon>Alteribacillus</taxon>
    </lineage>
</organism>
<dbReference type="EMBL" id="FNDU01000004">
    <property type="protein sequence ID" value="SDI04910.1"/>
    <property type="molecule type" value="Genomic_DNA"/>
</dbReference>
<evidence type="ECO:0000313" key="11">
    <source>
        <dbReference type="EMBL" id="SDI04910.1"/>
    </source>
</evidence>
<dbReference type="InterPro" id="IPR003594">
    <property type="entry name" value="HATPase_dom"/>
</dbReference>
<comment type="catalytic activity">
    <reaction evidence="1">
        <text>ATP + protein L-histidine = ADP + protein N-phospho-L-histidine.</text>
        <dbReference type="EC" id="2.7.13.3"/>
    </reaction>
</comment>
<dbReference type="GO" id="GO:0000160">
    <property type="term" value="P:phosphorelay signal transduction system"/>
    <property type="evidence" value="ECO:0007669"/>
    <property type="project" value="UniProtKB-KW"/>
</dbReference>
<reference evidence="11 12" key="1">
    <citation type="submission" date="2016-10" db="EMBL/GenBank/DDBJ databases">
        <authorList>
            <person name="de Groot N.N."/>
        </authorList>
    </citation>
    <scope>NUCLEOTIDE SEQUENCE [LARGE SCALE GENOMIC DNA]</scope>
    <source>
        <strain evidence="12">P4B,CCM 7963,CECT 7998,DSM 25260,IBRC-M 10614,KCTC 13821</strain>
    </source>
</reference>
<dbReference type="InterPro" id="IPR050980">
    <property type="entry name" value="2C_sensor_his_kinase"/>
</dbReference>
<feature type="transmembrane region" description="Helical" evidence="9">
    <location>
        <begin position="154"/>
        <end position="175"/>
    </location>
</feature>
<accession>A0A1G8HEM4</accession>
<gene>
    <name evidence="11" type="ORF">SAMN05216352_104220</name>
</gene>
<keyword evidence="9" id="KW-1133">Transmembrane helix</keyword>
<keyword evidence="4" id="KW-0808">Transferase</keyword>
<sequence length="441" mass="51071">MNINPLRKDRTIIIFMIFFVPLAGEISFYPVNETFRVSLGPPALFLFLLFLRKTTIIPGFLIAVLVVFFRVLLDFFMHAEFSWLHSFETHFPTFFFYFTYTCLFYLAKVNRFHHRFLIIGLLGIIIEILSDCAELLIQYIIFGFSITSISLSKLVLIALSHSFIVLGVFSMMKLYEVQSREIEVRKRNEHMLLHVSNLYEETIHLKKTLQNSEAITKKAYELYRGLNQNHNANSRLLKKVRPQLLEIAGEVHDIKKDNQRIFAGLLTLISNEGFTDYINITELIKIIVQANEKYARLLKKDIHFSYTIKGEHPHYHINIILSIINNLVANAVEAIQDRGTIKIEVSYQQNSVDFRIEDDGPGIPEKYRELIFKPGFTSKFDSMGVPSTGIGLTFVKDMITKLNGIVTFQSDSSKKRTVFTICLPVKNLVEKGDFHEFLYNR</sequence>
<dbReference type="Gene3D" id="3.30.565.10">
    <property type="entry name" value="Histidine kinase-like ATPase, C-terminal domain"/>
    <property type="match status" value="1"/>
</dbReference>
<dbReference type="PROSITE" id="PS50109">
    <property type="entry name" value="HIS_KIN"/>
    <property type="match status" value="1"/>
</dbReference>
<dbReference type="PANTHER" id="PTHR44936">
    <property type="entry name" value="SENSOR PROTEIN CREC"/>
    <property type="match status" value="1"/>
</dbReference>
<keyword evidence="8" id="KW-0902">Two-component regulatory system</keyword>
<dbReference type="PANTHER" id="PTHR44936:SF9">
    <property type="entry name" value="SENSOR PROTEIN CREC"/>
    <property type="match status" value="1"/>
</dbReference>
<feature type="domain" description="Histidine kinase" evidence="10">
    <location>
        <begin position="320"/>
        <end position="427"/>
    </location>
</feature>
<keyword evidence="9" id="KW-0472">Membrane</keyword>
<proteinExistence type="predicted"/>
<dbReference type="PRINTS" id="PR00344">
    <property type="entry name" value="BCTRLSENSOR"/>
</dbReference>
<keyword evidence="3" id="KW-0597">Phosphoprotein</keyword>
<evidence type="ECO:0000256" key="8">
    <source>
        <dbReference type="ARBA" id="ARBA00023012"/>
    </source>
</evidence>
<evidence type="ECO:0000256" key="5">
    <source>
        <dbReference type="ARBA" id="ARBA00022741"/>
    </source>
</evidence>
<evidence type="ECO:0000256" key="6">
    <source>
        <dbReference type="ARBA" id="ARBA00022777"/>
    </source>
</evidence>
<dbReference type="STRING" id="930129.SAMN05216352_104220"/>
<dbReference type="AlphaFoldDB" id="A0A1G8HEM4"/>
<dbReference type="InterPro" id="IPR004358">
    <property type="entry name" value="Sig_transdc_His_kin-like_C"/>
</dbReference>
<dbReference type="EC" id="2.7.13.3" evidence="2"/>
<evidence type="ECO:0000256" key="1">
    <source>
        <dbReference type="ARBA" id="ARBA00000085"/>
    </source>
</evidence>
<evidence type="ECO:0000313" key="12">
    <source>
        <dbReference type="Proteomes" id="UP000199017"/>
    </source>
</evidence>
<dbReference type="InterPro" id="IPR036890">
    <property type="entry name" value="HATPase_C_sf"/>
</dbReference>
<dbReference type="SUPFAM" id="SSF55874">
    <property type="entry name" value="ATPase domain of HSP90 chaperone/DNA topoisomerase II/histidine kinase"/>
    <property type="match status" value="1"/>
</dbReference>
<dbReference type="GO" id="GO:0005524">
    <property type="term" value="F:ATP binding"/>
    <property type="evidence" value="ECO:0007669"/>
    <property type="project" value="UniProtKB-KW"/>
</dbReference>
<feature type="transmembrane region" description="Helical" evidence="9">
    <location>
        <begin position="58"/>
        <end position="77"/>
    </location>
</feature>
<keyword evidence="5" id="KW-0547">Nucleotide-binding</keyword>
<dbReference type="SMART" id="SM00387">
    <property type="entry name" value="HATPase_c"/>
    <property type="match status" value="1"/>
</dbReference>
<evidence type="ECO:0000256" key="3">
    <source>
        <dbReference type="ARBA" id="ARBA00022553"/>
    </source>
</evidence>
<dbReference type="Proteomes" id="UP000199017">
    <property type="component" value="Unassembled WGS sequence"/>
</dbReference>
<feature type="transmembrane region" description="Helical" evidence="9">
    <location>
        <begin position="35"/>
        <end position="51"/>
    </location>
</feature>
<keyword evidence="12" id="KW-1185">Reference proteome</keyword>
<dbReference type="CDD" id="cd00075">
    <property type="entry name" value="HATPase"/>
    <property type="match status" value="1"/>
</dbReference>
<keyword evidence="7" id="KW-0067">ATP-binding</keyword>
<feature type="transmembrane region" description="Helical" evidence="9">
    <location>
        <begin position="116"/>
        <end position="142"/>
    </location>
</feature>
<feature type="transmembrane region" description="Helical" evidence="9">
    <location>
        <begin position="89"/>
        <end position="107"/>
    </location>
</feature>